<comment type="caution">
    <text evidence="1">The sequence shown here is derived from an EMBL/GenBank/DDBJ whole genome shotgun (WGS) entry which is preliminary data.</text>
</comment>
<protein>
    <submittedName>
        <fullName evidence="1">Uncharacterized protein</fullName>
    </submittedName>
</protein>
<dbReference type="AlphaFoldDB" id="X6LM89"/>
<organism evidence="1 2">
    <name type="scientific">Reticulomyxa filosa</name>
    <dbReference type="NCBI Taxonomy" id="46433"/>
    <lineage>
        <taxon>Eukaryota</taxon>
        <taxon>Sar</taxon>
        <taxon>Rhizaria</taxon>
        <taxon>Retaria</taxon>
        <taxon>Foraminifera</taxon>
        <taxon>Monothalamids</taxon>
        <taxon>Reticulomyxidae</taxon>
        <taxon>Reticulomyxa</taxon>
    </lineage>
</organism>
<accession>X6LM89</accession>
<sequence>MSIIDHPKNDLPFGTIDDVRGSGHMPLIQTSAQIQKENYITVYMNPSPATTCMSNGTLSWFDLQPRIAQNVKTFDLRLNITCSNAKYEDHGMIKFYEYKEHYRFVYPNPLEVNETRDVYIPIPTSYWDIGAIHFQHMSQDIRIEFEFDSDFVISGTATNITVNNIAAVINQFDLTGDEQEMWLRDFQSTTHYYNYLDCIRVTDNSKTMTQSAKTNFDVQNFIAKSPFLLTIGLGGDGATVEMENPSNEPLLGKGNAPKWEYLEKRFVELTGKKPIRGFYIINFTQSIYDSYNGVIKGFYPFAGVKDTLAITFGGASIQETSTLTPDAAPTAGRFHVMFDGQELGTVAYNANAATLAAAINGSSISLGQSTRANSLPVTMASDQTNMPVNIAQMNGTYRHNCYDFALASADDIIHINSIQPLLIGFSLCNIQITGITTLGLSPTFFLRELGRLIQREMPNGTDKQPENAERQQYIQFELEISAENNQGSGTMGDDICFFTF</sequence>
<evidence type="ECO:0000313" key="1">
    <source>
        <dbReference type="EMBL" id="ETO03053.1"/>
    </source>
</evidence>
<name>X6LM89_RETFI</name>
<dbReference type="EMBL" id="ASPP01034267">
    <property type="protein sequence ID" value="ETO03053.1"/>
    <property type="molecule type" value="Genomic_DNA"/>
</dbReference>
<proteinExistence type="predicted"/>
<reference evidence="1 2" key="1">
    <citation type="journal article" date="2013" name="Curr. Biol.">
        <title>The Genome of the Foraminiferan Reticulomyxa filosa.</title>
        <authorList>
            <person name="Glockner G."/>
            <person name="Hulsmann N."/>
            <person name="Schleicher M."/>
            <person name="Noegel A.A."/>
            <person name="Eichinger L."/>
            <person name="Gallinger C."/>
            <person name="Pawlowski J."/>
            <person name="Sierra R."/>
            <person name="Euteneuer U."/>
            <person name="Pillet L."/>
            <person name="Moustafa A."/>
            <person name="Platzer M."/>
            <person name="Groth M."/>
            <person name="Szafranski K."/>
            <person name="Schliwa M."/>
        </authorList>
    </citation>
    <scope>NUCLEOTIDE SEQUENCE [LARGE SCALE GENOMIC DNA]</scope>
</reference>
<keyword evidence="2" id="KW-1185">Reference proteome</keyword>
<dbReference type="Proteomes" id="UP000023152">
    <property type="component" value="Unassembled WGS sequence"/>
</dbReference>
<gene>
    <name evidence="1" type="ORF">RFI_34358</name>
</gene>
<evidence type="ECO:0000313" key="2">
    <source>
        <dbReference type="Proteomes" id="UP000023152"/>
    </source>
</evidence>